<organismHost>
    <name type="scientific">Emiliania huxleyi</name>
    <name type="common">Coccolithophore</name>
    <name type="synonym">Pontosphaera huxleyi</name>
    <dbReference type="NCBI Taxonomy" id="2903"/>
</organismHost>
<sequence>MGTGTSRQMPPVEDYGIRWSDVERYRENPAEQSAEITEYFNAINDVRRHARIEASRQGITNNDDIIAFENRAMHNLDDIGVGGNGGYGTVPFTLNRYTSDIRPVAPTMRSMATRVARLGPSGSPQHYLKEVTLIVCHLHGSIVASMCHTLRAHVTS</sequence>
<dbReference type="GeneID" id="3655072"/>
<gene>
    <name evidence="1" type="ORF">EhV042</name>
</gene>
<dbReference type="Proteomes" id="UP000000863">
    <property type="component" value="Segment"/>
</dbReference>
<dbReference type="EMBL" id="AJ890364">
    <property type="protein sequence ID" value="CAI65465.1"/>
    <property type="molecule type" value="Genomic_DNA"/>
</dbReference>
<dbReference type="KEGG" id="vg:3655072"/>
<evidence type="ECO:0000313" key="1">
    <source>
        <dbReference type="EMBL" id="CAI65465.1"/>
    </source>
</evidence>
<dbReference type="RefSeq" id="YP_293796.1">
    <property type="nucleotide sequence ID" value="NC_007346.1"/>
</dbReference>
<evidence type="ECO:0000313" key="2">
    <source>
        <dbReference type="Proteomes" id="UP000000863"/>
    </source>
</evidence>
<name>Q4A391_EHV8U</name>
<organism evidence="1 2">
    <name type="scientific">Emiliania huxleyi virus 86 (isolate United Kingdom/English Channel/1999)</name>
    <name type="common">EhV-86</name>
    <dbReference type="NCBI Taxonomy" id="654925"/>
    <lineage>
        <taxon>Viruses</taxon>
        <taxon>Varidnaviria</taxon>
        <taxon>Bamfordvirae</taxon>
        <taxon>Nucleocytoviricota</taxon>
        <taxon>Megaviricetes</taxon>
        <taxon>Algavirales</taxon>
        <taxon>Phycodnaviridae</taxon>
        <taxon>Coccolithovirus</taxon>
        <taxon>Coccolithovirus huxleyi</taxon>
        <taxon>Emiliania huxleyi virus 86</taxon>
    </lineage>
</organism>
<accession>Q4A391</accession>
<keyword evidence="2" id="KW-1185">Reference proteome</keyword>
<protein>
    <submittedName>
        <fullName evidence="1">Uncharacterized protein</fullName>
    </submittedName>
</protein>
<proteinExistence type="predicted"/>
<reference evidence="1 2" key="1">
    <citation type="journal article" date="2005" name="Science">
        <title>Complete genome sequence and lytic phase transcription profile of a Coccolithovirus.</title>
        <authorList>
            <person name="Wilson W.H."/>
            <person name="Schroeder D.C."/>
            <person name="Allen M.J."/>
            <person name="Holden M.T.G."/>
            <person name="Parkhill J."/>
            <person name="Barrell B.G."/>
            <person name="Churcher C."/>
            <person name="Hamlin N."/>
            <person name="Mungall K."/>
            <person name="Norbertczak H."/>
            <person name="Quail M.A."/>
            <person name="Price C."/>
            <person name="Rabbinowitsch E."/>
            <person name="Walker D."/>
            <person name="Craigon M."/>
            <person name="Roy D."/>
            <person name="Ghazal P."/>
        </authorList>
    </citation>
    <scope>NUCLEOTIDE SEQUENCE [LARGE SCALE GENOMIC DNA]</scope>
    <source>
        <strain evidence="2">Isolate United Kingdom/English Channel/1999</strain>
    </source>
</reference>